<feature type="domain" description="Ice-binding protein C-terminal" evidence="2">
    <location>
        <begin position="314"/>
        <end position="338"/>
    </location>
</feature>
<dbReference type="Proteomes" id="UP000198281">
    <property type="component" value="Unassembled WGS sequence"/>
</dbReference>
<dbReference type="NCBIfam" id="NF035944">
    <property type="entry name" value="PEPxxWA-CTERM"/>
    <property type="match status" value="1"/>
</dbReference>
<accession>A0A239HCF5</accession>
<dbReference type="NCBIfam" id="TIGR02595">
    <property type="entry name" value="PEP_CTERM"/>
    <property type="match status" value="1"/>
</dbReference>
<evidence type="ECO:0000259" key="2">
    <source>
        <dbReference type="Pfam" id="PF07589"/>
    </source>
</evidence>
<dbReference type="EMBL" id="FZOS01000016">
    <property type="protein sequence ID" value="SNS78972.1"/>
    <property type="molecule type" value="Genomic_DNA"/>
</dbReference>
<feature type="chain" id="PRO_5012467004" evidence="1">
    <location>
        <begin position="40"/>
        <end position="345"/>
    </location>
</feature>
<keyword evidence="4" id="KW-1185">Reference proteome</keyword>
<protein>
    <submittedName>
        <fullName evidence="3">PEP-CTERM protein-sorting domain-containing protein</fullName>
    </submittedName>
</protein>
<gene>
    <name evidence="3" type="ORF">SAMN06295912_11641</name>
</gene>
<name>A0A239HCF5_9SPHN</name>
<feature type="signal peptide" evidence="1">
    <location>
        <begin position="1"/>
        <end position="39"/>
    </location>
</feature>
<sequence>MNASSDRPLFLNSGCVPMRLSLAFLACAYFGFSAVPAFAATCGSVSFGGDFAGSYSCSSLGTPTGVTGQLGGVTFLDNNTLLIGGNANTAQGYIASIDVVRGADGHITGFGAPSAFYAAAPQIDGGLTFGPGGVLFATGYPTNTLLQYKPGSTAPDKIISLGGAGGVGGTVGTLQFVPQGFDGAGNLKIASYSTGQFYTATLTADGSGLYTVGAVTLSGQLSGGPEGLVYVDGGNAGFGVDSLLVSEYSAGKVGTYTLDANGNPIAGTRRDFITGLNGAEGAVIDPLTGDFLFSTFGSGNGLFVISGFTAPPAAVPEPATWAMMIAGFGLVGGTLRRRHGTLATA</sequence>
<dbReference type="Pfam" id="PF07589">
    <property type="entry name" value="PEP-CTERM"/>
    <property type="match status" value="1"/>
</dbReference>
<organism evidence="3 4">
    <name type="scientific">Edaphosphingomonas laterariae</name>
    <dbReference type="NCBI Taxonomy" id="861865"/>
    <lineage>
        <taxon>Bacteria</taxon>
        <taxon>Pseudomonadati</taxon>
        <taxon>Pseudomonadota</taxon>
        <taxon>Alphaproteobacteria</taxon>
        <taxon>Sphingomonadales</taxon>
        <taxon>Rhizorhabdaceae</taxon>
        <taxon>Edaphosphingomonas</taxon>
    </lineage>
</organism>
<dbReference type="AlphaFoldDB" id="A0A239HCF5"/>
<evidence type="ECO:0000313" key="3">
    <source>
        <dbReference type="EMBL" id="SNS78972.1"/>
    </source>
</evidence>
<reference evidence="4" key="1">
    <citation type="submission" date="2017-06" db="EMBL/GenBank/DDBJ databases">
        <authorList>
            <person name="Varghese N."/>
            <person name="Submissions S."/>
        </authorList>
    </citation>
    <scope>NUCLEOTIDE SEQUENCE [LARGE SCALE GENOMIC DNA]</scope>
    <source>
        <strain evidence="4">LNB2</strain>
    </source>
</reference>
<evidence type="ECO:0000313" key="4">
    <source>
        <dbReference type="Proteomes" id="UP000198281"/>
    </source>
</evidence>
<keyword evidence="1" id="KW-0732">Signal</keyword>
<dbReference type="InterPro" id="IPR013424">
    <property type="entry name" value="Ice-binding_C"/>
</dbReference>
<evidence type="ECO:0000256" key="1">
    <source>
        <dbReference type="SAM" id="SignalP"/>
    </source>
</evidence>
<proteinExistence type="predicted"/>